<feature type="compositionally biased region" description="Low complexity" evidence="1">
    <location>
        <begin position="36"/>
        <end position="48"/>
    </location>
</feature>
<dbReference type="Gene3D" id="2.60.40.10">
    <property type="entry name" value="Immunoglobulins"/>
    <property type="match status" value="1"/>
</dbReference>
<dbReference type="AlphaFoldDB" id="A0A7Y0BNH5"/>
<dbReference type="Proteomes" id="UP000583556">
    <property type="component" value="Unassembled WGS sequence"/>
</dbReference>
<evidence type="ECO:0000313" key="2">
    <source>
        <dbReference type="EMBL" id="NML93746.1"/>
    </source>
</evidence>
<gene>
    <name evidence="2" type="ORF">HHL27_08710</name>
</gene>
<comment type="caution">
    <text evidence="2">The sequence shown here is derived from an EMBL/GenBank/DDBJ whole genome shotgun (WGS) entry which is preliminary data.</text>
</comment>
<accession>A0A7Y0BNH5</accession>
<dbReference type="RefSeq" id="WP_169493012.1">
    <property type="nucleotide sequence ID" value="NZ_JABBGM010000003.1"/>
</dbReference>
<keyword evidence="3" id="KW-1185">Reference proteome</keyword>
<evidence type="ECO:0008006" key="4">
    <source>
        <dbReference type="Google" id="ProtNLM"/>
    </source>
</evidence>
<dbReference type="SUPFAM" id="SSF117074">
    <property type="entry name" value="Hypothetical protein PA1324"/>
    <property type="match status" value="1"/>
</dbReference>
<evidence type="ECO:0000313" key="3">
    <source>
        <dbReference type="Proteomes" id="UP000583556"/>
    </source>
</evidence>
<feature type="region of interest" description="Disordered" evidence="1">
    <location>
        <begin position="36"/>
        <end position="110"/>
    </location>
</feature>
<reference evidence="2 3" key="1">
    <citation type="submission" date="2020-04" db="EMBL/GenBank/DDBJ databases">
        <title>Novosphingobium sp. TW-4 isolated from soil.</title>
        <authorList>
            <person name="Dahal R.H."/>
            <person name="Chaudhary D.K."/>
        </authorList>
    </citation>
    <scope>NUCLEOTIDE SEQUENCE [LARGE SCALE GENOMIC DNA]</scope>
    <source>
        <strain evidence="2 3">TW-4</strain>
    </source>
</reference>
<protein>
    <recommendedName>
        <fullName evidence="4">SD-repeat containing protein B domain-containing protein</fullName>
    </recommendedName>
</protein>
<dbReference type="InterPro" id="IPR013783">
    <property type="entry name" value="Ig-like_fold"/>
</dbReference>
<dbReference type="EMBL" id="JABBGM010000003">
    <property type="protein sequence ID" value="NML93746.1"/>
    <property type="molecule type" value="Genomic_DNA"/>
</dbReference>
<evidence type="ECO:0000256" key="1">
    <source>
        <dbReference type="SAM" id="MobiDB-lite"/>
    </source>
</evidence>
<name>A0A7Y0BNH5_9SPHN</name>
<sequence>MSKGGDDQPQGAPRPARCDAGSLLAVAGALLAVPQAATAQTAPHPAGTDDPPSDRKAEPAHASIPEPAFAKDAPAPAEPAGYSDRLISDGKLAPDTSRSDEPAHNRSGRIRSIVAELGGTLISPRTRINGVTSSGSDQVQREIGLSLSGRYQTDNWGMLGIDGELWRGTAGRSGTNSSRRLQGTLALSDRRLALGRGWLADTTLGTLSAPVLTLMSQQPRFYTPSLPLLGGGVVLNRYRALTPSDADENPKPVSTVNLAIGQPGLFGGLRLGNFTGLGGLAISAGAQSELSGRLTAAFQGIAVENTRDPYGVVFGTGDGTTAVPRVTSRGGIASLAWRAPGWRLQANAIVSSVRSTGGSASFIASSGLAAGAWIDGSHRSGRTTQTAGFYYFAPDLAWGNAAVINNVWGGYYRYSTSSQRWRWTGTIDAVRSVNRRGTDGALATADVRRQLTFTTDVGVNAALRASQGRVTAQALGYVDFSTRFGTTRAEAGWSHVPTYDLYRVAWNQTWSLPPSLPAGARLTTQIAFDHRRESELVATTTASAGSAHSHSNAVSIGVNAGANPFAGVGFDASVVYSTSATALSSSVYGPVDAGGGVLSMLSTQSGRTLTANVTASARLSSKWTAIASFISTRSNTLNRYGLTDPSQSPIGTLPGDYDSRQKTSFRLVAGYLTLRYSMSAGSAHQTNGLRHYPFSGTGELVGRVFLDANGNHRRDPGEKGAADILVYMDGLYAVRTDENGYYRFDSVAEGPHRITLNADALPLPWSIAAPEGAGTQGTYLKTVDVGVRRTTELDIAAERE</sequence>
<organism evidence="2 3">
    <name type="scientific">Novosphingobium olei</name>
    <dbReference type="NCBI Taxonomy" id="2728851"/>
    <lineage>
        <taxon>Bacteria</taxon>
        <taxon>Pseudomonadati</taxon>
        <taxon>Pseudomonadota</taxon>
        <taxon>Alphaproteobacteria</taxon>
        <taxon>Sphingomonadales</taxon>
        <taxon>Sphingomonadaceae</taxon>
        <taxon>Novosphingobium</taxon>
    </lineage>
</organism>
<proteinExistence type="predicted"/>